<organism evidence="2 3">
    <name type="scientific">Nannocystis punicea</name>
    <dbReference type="NCBI Taxonomy" id="2995304"/>
    <lineage>
        <taxon>Bacteria</taxon>
        <taxon>Pseudomonadati</taxon>
        <taxon>Myxococcota</taxon>
        <taxon>Polyangia</taxon>
        <taxon>Nannocystales</taxon>
        <taxon>Nannocystaceae</taxon>
        <taxon>Nannocystis</taxon>
    </lineage>
</organism>
<dbReference type="EMBL" id="CP114040">
    <property type="protein sequence ID" value="WAS91731.1"/>
    <property type="molecule type" value="Genomic_DNA"/>
</dbReference>
<accession>A0ABY7GXN5</accession>
<gene>
    <name evidence="2" type="ORF">O0S08_36580</name>
</gene>
<evidence type="ECO:0000256" key="1">
    <source>
        <dbReference type="SAM" id="MobiDB-lite"/>
    </source>
</evidence>
<proteinExistence type="predicted"/>
<dbReference type="RefSeq" id="WP_269034093.1">
    <property type="nucleotide sequence ID" value="NZ_CP114040.1"/>
</dbReference>
<evidence type="ECO:0000313" key="3">
    <source>
        <dbReference type="Proteomes" id="UP001164459"/>
    </source>
</evidence>
<feature type="region of interest" description="Disordered" evidence="1">
    <location>
        <begin position="31"/>
        <end position="88"/>
    </location>
</feature>
<feature type="compositionally biased region" description="Low complexity" evidence="1">
    <location>
        <begin position="33"/>
        <end position="82"/>
    </location>
</feature>
<sequence>MQRFVKLVASFSVLVGCTVDWDAVAQAGKDLPSLSSSSGAVTSGATTDATSMTAPASTAGSSMTSGAAPGSGSEGDSASAAGDEGGEAEPLEVEVFLTPSSVHEVGEVQIGVWTSRPVTAIDIFDGDAPLVLGAAPKEPVAVLEVTSDDAPGDGLHTIRAVGHTADNVSAEDEEDLLVDVAPGGTDVWPPYVHDGPLSGFTGVALLDDYSIAASGFLETEEEGLVAVVVKLDSATSSVEAGPISLGKVSLAGAGIGPAIAASEDGAVYVASTRAGSTWAVSKVRPGEPLPLVWTATGDPKTKAFGIAFAGDRVVVVGASEVAPGTHDLKVWWVSAADGKLFEQATFAASLQDDPKNGLDELGRGVAVVEDELVVVGERQIYDELNQKIRRAVVLRYGLDGELLDEWTSAGELLEEDGAMAVAPLRDGGFVVTGWGRDVLTIRQVLTRWFSATGEAGAVRFEPTPGSDAIAYAVGEDREGKIVLAGSRKGLVTDQDAWIFAIPGPLGVHAWDVVRSGPGKGPDDAADLAIGPWGHVSVVGSEFAELQPRAYALRLYP</sequence>
<dbReference type="PROSITE" id="PS51257">
    <property type="entry name" value="PROKAR_LIPOPROTEIN"/>
    <property type="match status" value="1"/>
</dbReference>
<dbReference type="SUPFAM" id="SSF63829">
    <property type="entry name" value="Calcium-dependent phosphotriesterase"/>
    <property type="match status" value="1"/>
</dbReference>
<evidence type="ECO:0000313" key="2">
    <source>
        <dbReference type="EMBL" id="WAS91731.1"/>
    </source>
</evidence>
<protein>
    <submittedName>
        <fullName evidence="2">Uncharacterized protein</fullName>
    </submittedName>
</protein>
<reference evidence="2" key="1">
    <citation type="submission" date="2022-11" db="EMBL/GenBank/DDBJ databases">
        <title>Minimal conservation of predation-associated metabolite biosynthetic gene clusters underscores biosynthetic potential of Myxococcota including descriptions for ten novel species: Archangium lansinium sp. nov., Myxococcus landrumus sp. nov., Nannocystis bai.</title>
        <authorList>
            <person name="Ahearne A."/>
            <person name="Stevens C."/>
            <person name="Dowd S."/>
        </authorList>
    </citation>
    <scope>NUCLEOTIDE SEQUENCE</scope>
    <source>
        <strain evidence="2">Fl3</strain>
    </source>
</reference>
<dbReference type="Proteomes" id="UP001164459">
    <property type="component" value="Chromosome"/>
</dbReference>
<keyword evidence="3" id="KW-1185">Reference proteome</keyword>
<name>A0ABY7GXN5_9BACT</name>